<dbReference type="Pfam" id="PF10077">
    <property type="entry name" value="DUF2314"/>
    <property type="match status" value="1"/>
</dbReference>
<sequence length="224" mass="25762">MTNKFKSVFTPPLSRVFINAENKKGGPLSLNEVLSIKNSAVVVIIKKGLEQNIPGDQDEHDIDPENCWHDWQLLRRSLGYKPDLDPDFNNSFNLSYEDLHMQATIHTAQKSLYELRQLIATEEHAKAVLKYTLSDHESKTHTWLSLQNVSETGFNAQVINLPPGFSDHEIGETIYLRDSEVLDWMVNVDGYIYGAYSLKELRQSMNKEEKNDFDKQLGVLQYME</sequence>
<proteinExistence type="predicted"/>
<dbReference type="RefSeq" id="WP_274151209.1">
    <property type="nucleotide sequence ID" value="NZ_CP117811.1"/>
</dbReference>
<accession>A0ABY7VTK3</accession>
<evidence type="ECO:0000259" key="1">
    <source>
        <dbReference type="Pfam" id="PF10077"/>
    </source>
</evidence>
<feature type="domain" description="DUF2314" evidence="1">
    <location>
        <begin position="99"/>
        <end position="219"/>
    </location>
</feature>
<reference evidence="2 3" key="1">
    <citation type="submission" date="2023-02" db="EMBL/GenBank/DDBJ databases">
        <title>Genome sequence of Lentisphaera profundi SAORIC-696.</title>
        <authorList>
            <person name="Kim e."/>
            <person name="Cho J.-C."/>
            <person name="Choi A."/>
            <person name="Kang I."/>
        </authorList>
    </citation>
    <scope>NUCLEOTIDE SEQUENCE [LARGE SCALE GENOMIC DNA]</scope>
    <source>
        <strain evidence="2 3">SAORIC-696</strain>
    </source>
</reference>
<gene>
    <name evidence="2" type="ORF">PQO03_03690</name>
</gene>
<name>A0ABY7VTK3_9BACT</name>
<evidence type="ECO:0000313" key="3">
    <source>
        <dbReference type="Proteomes" id="UP001214250"/>
    </source>
</evidence>
<dbReference type="EMBL" id="CP117811">
    <property type="protein sequence ID" value="WDE97057.1"/>
    <property type="molecule type" value="Genomic_DNA"/>
</dbReference>
<evidence type="ECO:0000313" key="2">
    <source>
        <dbReference type="EMBL" id="WDE97057.1"/>
    </source>
</evidence>
<keyword evidence="3" id="KW-1185">Reference proteome</keyword>
<protein>
    <submittedName>
        <fullName evidence="2">DUF2314 domain-containing protein</fullName>
    </submittedName>
</protein>
<dbReference type="Proteomes" id="UP001214250">
    <property type="component" value="Chromosome 1"/>
</dbReference>
<organism evidence="2 3">
    <name type="scientific">Lentisphaera profundi</name>
    <dbReference type="NCBI Taxonomy" id="1658616"/>
    <lineage>
        <taxon>Bacteria</taxon>
        <taxon>Pseudomonadati</taxon>
        <taxon>Lentisphaerota</taxon>
        <taxon>Lentisphaeria</taxon>
        <taxon>Lentisphaerales</taxon>
        <taxon>Lentisphaeraceae</taxon>
        <taxon>Lentisphaera</taxon>
    </lineage>
</organism>
<dbReference type="InterPro" id="IPR018756">
    <property type="entry name" value="DUF2314"/>
</dbReference>